<sequence>MCFARHAPVVAVVAGVGSVMTFGETLRRGRQWVRLQAYEFRSVEDVAWGRDGRIAVAADGQRVWLGARSIQVADAVQRLRCTSGHIVAAGIGFVSSWDPATLRQQWRYAPDIPSVPVAALDVSNDGSVVVVVLEDGSTTVLHLQSGDVMCSLPNTQHALSRSFLQPEGSPGFAVASLLSARAITVQRVGPRPSATVDLSSLVPEREVLCGLQASGSFLVLMFVSGRTAIWDVLQTSNGALLEADFGANVSCVEWHPCAKLAAIADGAGRVHILGTE</sequence>
<dbReference type="EMBL" id="OVEO01000015">
    <property type="protein sequence ID" value="SPR00684.1"/>
    <property type="molecule type" value="Genomic_DNA"/>
</dbReference>
<dbReference type="InterPro" id="IPR015943">
    <property type="entry name" value="WD40/YVTN_repeat-like_dom_sf"/>
</dbReference>
<accession>A0A3P3YKI8</accession>
<dbReference type="Proteomes" id="UP000290189">
    <property type="component" value="Unassembled WGS sequence"/>
</dbReference>
<keyword evidence="1" id="KW-0496">Mitochondrion</keyword>
<dbReference type="Gene3D" id="2.130.10.10">
    <property type="entry name" value="YVTN repeat-like/Quinoprotein amine dehydrogenase"/>
    <property type="match status" value="1"/>
</dbReference>
<gene>
    <name evidence="1" type="ORF">PLBR_LOCUS7899</name>
</gene>
<dbReference type="SUPFAM" id="SSF63829">
    <property type="entry name" value="Calcium-dependent phosphotriesterase"/>
    <property type="match status" value="1"/>
</dbReference>
<name>A0A3P3YKI8_PLABS</name>
<evidence type="ECO:0008006" key="3">
    <source>
        <dbReference type="Google" id="ProtNLM"/>
    </source>
</evidence>
<geneLocation type="mitochondrion" evidence="1"/>
<proteinExistence type="predicted"/>
<protein>
    <recommendedName>
        <fullName evidence="3">Anaphase-promoting complex subunit 4 WD40 domain-containing protein</fullName>
    </recommendedName>
</protein>
<dbReference type="AlphaFoldDB" id="A0A3P3YKI8"/>
<organism evidence="1 2">
    <name type="scientific">Plasmodiophora brassicae</name>
    <name type="common">Clubroot disease agent</name>
    <dbReference type="NCBI Taxonomy" id="37360"/>
    <lineage>
        <taxon>Eukaryota</taxon>
        <taxon>Sar</taxon>
        <taxon>Rhizaria</taxon>
        <taxon>Endomyxa</taxon>
        <taxon>Phytomyxea</taxon>
        <taxon>Plasmodiophorida</taxon>
        <taxon>Plasmodiophoridae</taxon>
        <taxon>Plasmodiophora</taxon>
    </lineage>
</organism>
<evidence type="ECO:0000313" key="1">
    <source>
        <dbReference type="EMBL" id="SPR00684.1"/>
    </source>
</evidence>
<evidence type="ECO:0000313" key="2">
    <source>
        <dbReference type="Proteomes" id="UP000290189"/>
    </source>
</evidence>
<reference evidence="1 2" key="1">
    <citation type="submission" date="2018-03" db="EMBL/GenBank/DDBJ databases">
        <authorList>
            <person name="Fogelqvist J."/>
        </authorList>
    </citation>
    <scope>NUCLEOTIDE SEQUENCE [LARGE SCALE GENOMIC DNA]</scope>
</reference>